<evidence type="ECO:0000256" key="1">
    <source>
        <dbReference type="PROSITE-ProRule" id="PRU00339"/>
    </source>
</evidence>
<dbReference type="Gene3D" id="1.25.40.10">
    <property type="entry name" value="Tetratricopeptide repeat domain"/>
    <property type="match status" value="1"/>
</dbReference>
<dbReference type="PROSITE" id="PS50005">
    <property type="entry name" value="TPR"/>
    <property type="match status" value="1"/>
</dbReference>
<dbReference type="Pfam" id="PF14559">
    <property type="entry name" value="TPR_19"/>
    <property type="match status" value="1"/>
</dbReference>
<dbReference type="Pfam" id="PF13432">
    <property type="entry name" value="TPR_16"/>
    <property type="match status" value="1"/>
</dbReference>
<keyword evidence="3" id="KW-1185">Reference proteome</keyword>
<name>A0AAE4QRJ2_9LEPT</name>
<evidence type="ECO:0000313" key="2">
    <source>
        <dbReference type="EMBL" id="MDV6237330.1"/>
    </source>
</evidence>
<gene>
    <name evidence="2" type="ORF">CH379_016985</name>
</gene>
<dbReference type="SUPFAM" id="SSF48452">
    <property type="entry name" value="TPR-like"/>
    <property type="match status" value="1"/>
</dbReference>
<feature type="repeat" description="TPR" evidence="1">
    <location>
        <begin position="67"/>
        <end position="100"/>
    </location>
</feature>
<accession>A0AAE4QRJ2</accession>
<dbReference type="AlphaFoldDB" id="A0AAE4QRJ2"/>
<sequence>MNLQQALQHVKTGNLPEAKKALLIYLRENPEDPAGNYHLGMCHSHMNELDLAEEKLLKAVSLNETFVAARIGLGVLYAKKKDKPKAEIQFSKALEIDENNSGAKKNLASLYTGTGNYAKALELYLSVPEQERSDVVSLYAISYCQLKLDRLSEARQTFRELERLSAPEPMKKDISELKNLIEEKNIESEGIWTLLKKPD</sequence>
<dbReference type="SMART" id="SM00028">
    <property type="entry name" value="TPR"/>
    <property type="match status" value="3"/>
</dbReference>
<comment type="caution">
    <text evidence="2">The sequence shown here is derived from an EMBL/GenBank/DDBJ whole genome shotgun (WGS) entry which is preliminary data.</text>
</comment>
<protein>
    <submittedName>
        <fullName evidence="2">Tetratricopeptide repeat protein</fullName>
    </submittedName>
</protein>
<reference evidence="2 3" key="1">
    <citation type="journal article" date="2018" name="Microb. Genom.">
        <title>Deciphering the unexplored Leptospira diversity from soils uncovers genomic evolution to virulence.</title>
        <authorList>
            <person name="Thibeaux R."/>
            <person name="Iraola G."/>
            <person name="Ferres I."/>
            <person name="Bierque E."/>
            <person name="Girault D."/>
            <person name="Soupe-Gilbert M.E."/>
            <person name="Picardeau M."/>
            <person name="Goarant C."/>
        </authorList>
    </citation>
    <scope>NUCLEOTIDE SEQUENCE [LARGE SCALE GENOMIC DNA]</scope>
    <source>
        <strain evidence="2 3">ATI7-C-A5</strain>
    </source>
</reference>
<organism evidence="2 3">
    <name type="scientific">Leptospira ellisii</name>
    <dbReference type="NCBI Taxonomy" id="2023197"/>
    <lineage>
        <taxon>Bacteria</taxon>
        <taxon>Pseudomonadati</taxon>
        <taxon>Spirochaetota</taxon>
        <taxon>Spirochaetia</taxon>
        <taxon>Leptospirales</taxon>
        <taxon>Leptospiraceae</taxon>
        <taxon>Leptospira</taxon>
    </lineage>
</organism>
<dbReference type="InterPro" id="IPR011990">
    <property type="entry name" value="TPR-like_helical_dom_sf"/>
</dbReference>
<dbReference type="PANTHER" id="PTHR12558:SF13">
    <property type="entry name" value="CELL DIVISION CYCLE PROTEIN 27 HOMOLOG"/>
    <property type="match status" value="1"/>
</dbReference>
<dbReference type="Proteomes" id="UP000232122">
    <property type="component" value="Unassembled WGS sequence"/>
</dbReference>
<dbReference type="InterPro" id="IPR019734">
    <property type="entry name" value="TPR_rpt"/>
</dbReference>
<dbReference type="PANTHER" id="PTHR12558">
    <property type="entry name" value="CELL DIVISION CYCLE 16,23,27"/>
    <property type="match status" value="1"/>
</dbReference>
<evidence type="ECO:0000313" key="3">
    <source>
        <dbReference type="Proteomes" id="UP000232122"/>
    </source>
</evidence>
<dbReference type="EMBL" id="NPEF02000022">
    <property type="protein sequence ID" value="MDV6237330.1"/>
    <property type="molecule type" value="Genomic_DNA"/>
</dbReference>
<keyword evidence="1" id="KW-0802">TPR repeat</keyword>
<dbReference type="RefSeq" id="WP_100746393.1">
    <property type="nucleotide sequence ID" value="NZ_NPEF02000022.1"/>
</dbReference>
<proteinExistence type="predicted"/>